<evidence type="ECO:0000256" key="5">
    <source>
        <dbReference type="ARBA" id="ARBA00023136"/>
    </source>
</evidence>
<feature type="domain" description="VTT" evidence="7">
    <location>
        <begin position="39"/>
        <end position="169"/>
    </location>
</feature>
<protein>
    <submittedName>
        <fullName evidence="8">Alkaline phosphatase</fullName>
    </submittedName>
</protein>
<dbReference type="GO" id="GO:0005886">
    <property type="term" value="C:plasma membrane"/>
    <property type="evidence" value="ECO:0007669"/>
    <property type="project" value="UniProtKB-SubCell"/>
</dbReference>
<evidence type="ECO:0000259" key="7">
    <source>
        <dbReference type="Pfam" id="PF09335"/>
    </source>
</evidence>
<proteinExistence type="predicted"/>
<evidence type="ECO:0000313" key="9">
    <source>
        <dbReference type="Proteomes" id="UP000229916"/>
    </source>
</evidence>
<organism evidence="8 9">
    <name type="scientific">candidate division WWE3 bacterium CG06_land_8_20_14_3_00_42_16</name>
    <dbReference type="NCBI Taxonomy" id="1975083"/>
    <lineage>
        <taxon>Bacteria</taxon>
        <taxon>Katanobacteria</taxon>
    </lineage>
</organism>
<dbReference type="Pfam" id="PF09335">
    <property type="entry name" value="VTT_dom"/>
    <property type="match status" value="1"/>
</dbReference>
<keyword evidence="2" id="KW-1003">Cell membrane</keyword>
<keyword evidence="5 6" id="KW-0472">Membrane</keyword>
<evidence type="ECO:0000256" key="4">
    <source>
        <dbReference type="ARBA" id="ARBA00022989"/>
    </source>
</evidence>
<dbReference type="PANTHER" id="PTHR42709">
    <property type="entry name" value="ALKALINE PHOSPHATASE LIKE PROTEIN"/>
    <property type="match status" value="1"/>
</dbReference>
<comment type="caution">
    <text evidence="8">The sequence shown here is derived from an EMBL/GenBank/DDBJ whole genome shotgun (WGS) entry which is preliminary data.</text>
</comment>
<sequence length="214" mass="23929">MMVAKLIAALASIVIAIISSLGYLGVFLAMLLESALIPLPSEVIIPFAGYLVFKGQFNLYMVSLVGALGNLCGSLIAYGFGYWGHDRVVRPFVKKWGRLLLLSEEEYDKATQWVKTKGGVVSFTSRLLPGVRTVISLPIGVARYDLKKFIFYTFSGALIWSFILALIGKILGEHWNKLGGYFHKLDVLILLFGTAMVGYYIYQKLYWRKKIKNG</sequence>
<gene>
    <name evidence="8" type="ORF">COS81_01625</name>
</gene>
<evidence type="ECO:0000256" key="6">
    <source>
        <dbReference type="SAM" id="Phobius"/>
    </source>
</evidence>
<feature type="transmembrane region" description="Helical" evidence="6">
    <location>
        <begin position="59"/>
        <end position="80"/>
    </location>
</feature>
<dbReference type="InterPro" id="IPR032816">
    <property type="entry name" value="VTT_dom"/>
</dbReference>
<evidence type="ECO:0000313" key="8">
    <source>
        <dbReference type="EMBL" id="PIU69030.1"/>
    </source>
</evidence>
<comment type="subcellular location">
    <subcellularLocation>
        <location evidence="1">Cell membrane</location>
        <topology evidence="1">Multi-pass membrane protein</topology>
    </subcellularLocation>
</comment>
<dbReference type="InterPro" id="IPR051311">
    <property type="entry name" value="DedA_domain"/>
</dbReference>
<evidence type="ECO:0000256" key="3">
    <source>
        <dbReference type="ARBA" id="ARBA00022692"/>
    </source>
</evidence>
<name>A0A2M7AP02_UNCKA</name>
<keyword evidence="3 6" id="KW-0812">Transmembrane</keyword>
<feature type="transmembrane region" description="Helical" evidence="6">
    <location>
        <begin position="6"/>
        <end position="28"/>
    </location>
</feature>
<feature type="transmembrane region" description="Helical" evidence="6">
    <location>
        <begin position="149"/>
        <end position="170"/>
    </location>
</feature>
<reference evidence="9" key="1">
    <citation type="submission" date="2017-09" db="EMBL/GenBank/DDBJ databases">
        <title>Depth-based differentiation of microbial function through sediment-hosted aquifers and enrichment of novel symbionts in the deep terrestrial subsurface.</title>
        <authorList>
            <person name="Probst A.J."/>
            <person name="Ladd B."/>
            <person name="Jarett J.K."/>
            <person name="Geller-Mcgrath D.E."/>
            <person name="Sieber C.M.K."/>
            <person name="Emerson J.B."/>
            <person name="Anantharaman K."/>
            <person name="Thomas B.C."/>
            <person name="Malmstrom R."/>
            <person name="Stieglmeier M."/>
            <person name="Klingl A."/>
            <person name="Woyke T."/>
            <person name="Ryan C.M."/>
            <person name="Banfield J.F."/>
        </authorList>
    </citation>
    <scope>NUCLEOTIDE SEQUENCE [LARGE SCALE GENOMIC DNA]</scope>
</reference>
<dbReference type="EMBL" id="PEWD01000035">
    <property type="protein sequence ID" value="PIU69030.1"/>
    <property type="molecule type" value="Genomic_DNA"/>
</dbReference>
<dbReference type="Proteomes" id="UP000229916">
    <property type="component" value="Unassembled WGS sequence"/>
</dbReference>
<dbReference type="PANTHER" id="PTHR42709:SF6">
    <property type="entry name" value="UNDECAPRENYL PHOSPHATE TRANSPORTER A"/>
    <property type="match status" value="1"/>
</dbReference>
<evidence type="ECO:0000256" key="2">
    <source>
        <dbReference type="ARBA" id="ARBA00022475"/>
    </source>
</evidence>
<evidence type="ECO:0000256" key="1">
    <source>
        <dbReference type="ARBA" id="ARBA00004651"/>
    </source>
</evidence>
<accession>A0A2M7AP02</accession>
<keyword evidence="4 6" id="KW-1133">Transmembrane helix</keyword>
<dbReference type="AlphaFoldDB" id="A0A2M7AP02"/>
<feature type="transmembrane region" description="Helical" evidence="6">
    <location>
        <begin position="182"/>
        <end position="202"/>
    </location>
</feature>